<evidence type="ECO:0000259" key="3">
    <source>
        <dbReference type="Pfam" id="PF02397"/>
    </source>
</evidence>
<gene>
    <name evidence="4" type="ORF">GCM10010841_03670</name>
</gene>
<protein>
    <submittedName>
        <fullName evidence="4">Glycosyl transferase</fullName>
    </submittedName>
</protein>
<dbReference type="PANTHER" id="PTHR30576:SF0">
    <property type="entry name" value="UNDECAPRENYL-PHOSPHATE N-ACETYLGALACTOSAMINYL 1-PHOSPHATE TRANSFERASE-RELATED"/>
    <property type="match status" value="1"/>
</dbReference>
<feature type="transmembrane region" description="Helical" evidence="2">
    <location>
        <begin position="88"/>
        <end position="107"/>
    </location>
</feature>
<keyword evidence="2" id="KW-0812">Transmembrane</keyword>
<sequence length="433" mass="49134">MRAILDFSSPVRSASRERRRLNWLAVAVDLGLLLLLGVLFWWALGFVQIGGAERLRLVRVWLIIGVFSGLLSRSHFQRTLLQRRQASLYIPVWAFFIAALTFMALGWTAALPLLLSLHTVWLILIAVALWFLHRMDPPLCLGVLSGAPAVPDNAGPQLFHPRLRYVLISPHQPGTLSQVDGILLNTDVYLQPDQQRLIEHARVTKLPVWSKNLLDEELSGKVSLDLVHRDWLDETTFYSSYMLVKRGLDVALTLVLLPVLLPLMGLVALVVLFNSGRPILFWQERVGKDGVPFRIVKFRTMTRDSERSGPAFAQHGDLRVTPVGAFLRKFRLDELPQFWNVLTGDMSIIGPRPEQWAFAADFEESIPLYATRHWVRPGITGWAQVNQGYAADVGQTVEKLRYDFYYVKHLSLQLDLLIVFKTIQTILTGFGAR</sequence>
<dbReference type="PANTHER" id="PTHR30576">
    <property type="entry name" value="COLANIC BIOSYNTHESIS UDP-GLUCOSE LIPID CARRIER TRANSFERASE"/>
    <property type="match status" value="1"/>
</dbReference>
<dbReference type="Pfam" id="PF02397">
    <property type="entry name" value="Bac_transf"/>
    <property type="match status" value="1"/>
</dbReference>
<dbReference type="RefSeq" id="WP_229752790.1">
    <property type="nucleotide sequence ID" value="NZ_BMOM01000002.1"/>
</dbReference>
<evidence type="ECO:0000256" key="1">
    <source>
        <dbReference type="ARBA" id="ARBA00006464"/>
    </source>
</evidence>
<feature type="transmembrane region" description="Helical" evidence="2">
    <location>
        <begin position="113"/>
        <end position="132"/>
    </location>
</feature>
<dbReference type="GO" id="GO:0016740">
    <property type="term" value="F:transferase activity"/>
    <property type="evidence" value="ECO:0007669"/>
    <property type="project" value="UniProtKB-KW"/>
</dbReference>
<comment type="caution">
    <text evidence="4">The sequence shown here is derived from an EMBL/GenBank/DDBJ whole genome shotgun (WGS) entry which is preliminary data.</text>
</comment>
<dbReference type="Proteomes" id="UP000661918">
    <property type="component" value="Unassembled WGS sequence"/>
</dbReference>
<accession>A0ABQ2GJI4</accession>
<proteinExistence type="inferred from homology"/>
<organism evidence="4 5">
    <name type="scientific">Deinococcus aerophilus</name>
    <dbReference type="NCBI Taxonomy" id="522488"/>
    <lineage>
        <taxon>Bacteria</taxon>
        <taxon>Thermotogati</taxon>
        <taxon>Deinococcota</taxon>
        <taxon>Deinococci</taxon>
        <taxon>Deinococcales</taxon>
        <taxon>Deinococcaceae</taxon>
        <taxon>Deinococcus</taxon>
    </lineage>
</organism>
<evidence type="ECO:0000256" key="2">
    <source>
        <dbReference type="SAM" id="Phobius"/>
    </source>
</evidence>
<reference evidence="5" key="1">
    <citation type="journal article" date="2019" name="Int. J. Syst. Evol. Microbiol.">
        <title>The Global Catalogue of Microorganisms (GCM) 10K type strain sequencing project: providing services to taxonomists for standard genome sequencing and annotation.</title>
        <authorList>
            <consortium name="The Broad Institute Genomics Platform"/>
            <consortium name="The Broad Institute Genome Sequencing Center for Infectious Disease"/>
            <person name="Wu L."/>
            <person name="Ma J."/>
        </authorList>
    </citation>
    <scope>NUCLEOTIDE SEQUENCE [LARGE SCALE GENOMIC DNA]</scope>
    <source>
        <strain evidence="5">JCM 15443</strain>
    </source>
</reference>
<keyword evidence="2" id="KW-1133">Transmembrane helix</keyword>
<evidence type="ECO:0000313" key="4">
    <source>
        <dbReference type="EMBL" id="GGL98480.1"/>
    </source>
</evidence>
<evidence type="ECO:0000313" key="5">
    <source>
        <dbReference type="Proteomes" id="UP000661918"/>
    </source>
</evidence>
<keyword evidence="5" id="KW-1185">Reference proteome</keyword>
<dbReference type="EMBL" id="BMOM01000002">
    <property type="protein sequence ID" value="GGL98480.1"/>
    <property type="molecule type" value="Genomic_DNA"/>
</dbReference>
<feature type="transmembrane region" description="Helical" evidence="2">
    <location>
        <begin position="56"/>
        <end position="76"/>
    </location>
</feature>
<comment type="similarity">
    <text evidence="1">Belongs to the bacterial sugar transferase family.</text>
</comment>
<dbReference type="InterPro" id="IPR003362">
    <property type="entry name" value="Bact_transf"/>
</dbReference>
<feature type="domain" description="Bacterial sugar transferase" evidence="3">
    <location>
        <begin position="245"/>
        <end position="427"/>
    </location>
</feature>
<feature type="transmembrane region" description="Helical" evidence="2">
    <location>
        <begin position="250"/>
        <end position="273"/>
    </location>
</feature>
<feature type="transmembrane region" description="Helical" evidence="2">
    <location>
        <begin position="21"/>
        <end position="44"/>
    </location>
</feature>
<name>A0ABQ2GJI4_9DEIO</name>
<keyword evidence="2" id="KW-0472">Membrane</keyword>
<keyword evidence="4" id="KW-0808">Transferase</keyword>